<reference evidence="2 3" key="1">
    <citation type="submission" date="2015-01" db="EMBL/GenBank/DDBJ databases">
        <title>Genome sequence of bacillus megaterium Q3.</title>
        <authorList>
            <person name="Wang Y."/>
            <person name="Luo K."/>
            <person name="Bai L."/>
            <person name="Luo F."/>
        </authorList>
    </citation>
    <scope>NUCLEOTIDE SEQUENCE [LARGE SCALE GENOMIC DNA]</scope>
    <source>
        <strain evidence="2 3">Q3</strain>
    </source>
</reference>
<evidence type="ECO:0000256" key="1">
    <source>
        <dbReference type="SAM" id="Phobius"/>
    </source>
</evidence>
<dbReference type="RefSeq" id="WP_033580239.1">
    <property type="nucleotide sequence ID" value="NZ_CP010586.1"/>
</dbReference>
<keyword evidence="1" id="KW-1133">Transmembrane helix</keyword>
<keyword evidence="1" id="KW-0812">Transmembrane</keyword>
<feature type="transmembrane region" description="Helical" evidence="1">
    <location>
        <begin position="63"/>
        <end position="85"/>
    </location>
</feature>
<dbReference type="AlphaFoldDB" id="A0A806TRY1"/>
<organism evidence="2 3">
    <name type="scientific">Priestia megaterium Q3</name>
    <dbReference type="NCBI Taxonomy" id="1452722"/>
    <lineage>
        <taxon>Bacteria</taxon>
        <taxon>Bacillati</taxon>
        <taxon>Bacillota</taxon>
        <taxon>Bacilli</taxon>
        <taxon>Bacillales</taxon>
        <taxon>Bacillaceae</taxon>
        <taxon>Priestia</taxon>
    </lineage>
</organism>
<proteinExistence type="predicted"/>
<sequence>MDSSILNIVIAVFSMMAGLIILSLSRSLSDESMKRVRIRGLLIPMYWIAKGCFGISFERFARKTMYVFGVICMLTSILLLGEAVYQLII</sequence>
<evidence type="ECO:0000313" key="2">
    <source>
        <dbReference type="EMBL" id="AKP78439.1"/>
    </source>
</evidence>
<accession>A0A806TRY1</accession>
<gene>
    <name evidence="2" type="ORF">AS52_03478</name>
</gene>
<protein>
    <submittedName>
        <fullName evidence="2">Uncharacterized protein</fullName>
    </submittedName>
</protein>
<feature type="transmembrane region" description="Helical" evidence="1">
    <location>
        <begin position="6"/>
        <end position="24"/>
    </location>
</feature>
<keyword evidence="1" id="KW-0472">Membrane</keyword>
<evidence type="ECO:0000313" key="3">
    <source>
        <dbReference type="Proteomes" id="UP000036410"/>
    </source>
</evidence>
<name>A0A806TRY1_PRIMG</name>
<dbReference type="EMBL" id="CP010586">
    <property type="protein sequence ID" value="AKP78439.1"/>
    <property type="molecule type" value="Genomic_DNA"/>
</dbReference>
<dbReference type="Proteomes" id="UP000036410">
    <property type="component" value="Chromosome"/>
</dbReference>